<evidence type="ECO:0000313" key="3">
    <source>
        <dbReference type="EMBL" id="SPZ06352.1"/>
    </source>
</evidence>
<evidence type="ECO:0000313" key="4">
    <source>
        <dbReference type="Proteomes" id="UP000250443"/>
    </source>
</evidence>
<dbReference type="AlphaFoldDB" id="A0A2X2CCM3"/>
<evidence type="ECO:0000313" key="5">
    <source>
        <dbReference type="Proteomes" id="UP000626180"/>
    </source>
</evidence>
<dbReference type="EMBL" id="UAUF01000011">
    <property type="protein sequence ID" value="SPZ06352.1"/>
    <property type="molecule type" value="Genomic_DNA"/>
</dbReference>
<gene>
    <name evidence="2" type="ORF">IRZ65_09625</name>
    <name evidence="3" type="ORF">NCTC11842_02238</name>
</gene>
<reference evidence="2 5" key="2">
    <citation type="submission" date="2020-10" db="EMBL/GenBank/DDBJ databases">
        <title>Genome sequences of Pseudomonas isolates.</title>
        <authorList>
            <person name="Wessels L."/>
            <person name="Reich F."/>
            <person name="Hammerl J."/>
        </authorList>
    </citation>
    <scope>NUCLEOTIDE SEQUENCE [LARGE SCALE GENOMIC DNA]</scope>
    <source>
        <strain evidence="2 5">20-MO00624-0</strain>
    </source>
</reference>
<dbReference type="Proteomes" id="UP000626180">
    <property type="component" value="Unassembled WGS sequence"/>
</dbReference>
<name>A0A2X2CCM3_PSELU</name>
<evidence type="ECO:0000313" key="2">
    <source>
        <dbReference type="EMBL" id="MBF8640944.1"/>
    </source>
</evidence>
<sequence length="240" mass="25457">MTGSRQRGFNLISLMIGMVISLITILAMLSLYRTLVGVSVESASLAKVEGQKASGLLTAQIALQQAGFGLPVTGTKRPQLGTDLVFIRDAVLSKADENNVRKLSGGTVIDFTKADPIKGSLGNAIIWGFNASTITAAPIADAYQCSGLVSTSSGLVLLKPMKCTSAKVWASLDWITADLINEMGSDTQGAYMQVVEATCWPFSTNEGVHAVQVRFPVLDLEPQPEPLTISFTTCLSNFAP</sequence>
<reference evidence="3 4" key="1">
    <citation type="submission" date="2018-06" db="EMBL/GenBank/DDBJ databases">
        <authorList>
            <consortium name="Pathogen Informatics"/>
            <person name="Doyle S."/>
        </authorList>
    </citation>
    <scope>NUCLEOTIDE SEQUENCE [LARGE SCALE GENOMIC DNA]</scope>
    <source>
        <strain evidence="3 4">NCTC11842</strain>
    </source>
</reference>
<dbReference type="Proteomes" id="UP000250443">
    <property type="component" value="Unassembled WGS sequence"/>
</dbReference>
<protein>
    <submittedName>
        <fullName evidence="3">Tfp pilus assembly protein PilW</fullName>
    </submittedName>
</protein>
<organism evidence="3 4">
    <name type="scientific">Pseudomonas luteola</name>
    <dbReference type="NCBI Taxonomy" id="47886"/>
    <lineage>
        <taxon>Bacteria</taxon>
        <taxon>Pseudomonadati</taxon>
        <taxon>Pseudomonadota</taxon>
        <taxon>Gammaproteobacteria</taxon>
        <taxon>Pseudomonadales</taxon>
        <taxon>Pseudomonadaceae</taxon>
        <taxon>Pseudomonas</taxon>
    </lineage>
</organism>
<accession>A0A2X2CCM3</accession>
<keyword evidence="1" id="KW-0812">Transmembrane</keyword>
<keyword evidence="1" id="KW-0472">Membrane</keyword>
<feature type="transmembrane region" description="Helical" evidence="1">
    <location>
        <begin position="12"/>
        <end position="32"/>
    </location>
</feature>
<dbReference type="EMBL" id="JADMCD010000003">
    <property type="protein sequence ID" value="MBF8640944.1"/>
    <property type="molecule type" value="Genomic_DNA"/>
</dbReference>
<dbReference type="RefSeq" id="WP_010798394.1">
    <property type="nucleotide sequence ID" value="NZ_CP069262.1"/>
</dbReference>
<keyword evidence="5" id="KW-1185">Reference proteome</keyword>
<keyword evidence="1" id="KW-1133">Transmembrane helix</keyword>
<proteinExistence type="predicted"/>
<evidence type="ECO:0000256" key="1">
    <source>
        <dbReference type="SAM" id="Phobius"/>
    </source>
</evidence>